<evidence type="ECO:0000313" key="2">
    <source>
        <dbReference type="Proteomes" id="UP001431902"/>
    </source>
</evidence>
<comment type="caution">
    <text evidence="1">The sequence shown here is derived from an EMBL/GenBank/DDBJ whole genome shotgun (WGS) entry which is preliminary data.</text>
</comment>
<protein>
    <recommendedName>
        <fullName evidence="3">GspL cytoplasmic actin-ATPase-like domain-containing protein</fullName>
    </recommendedName>
</protein>
<gene>
    <name evidence="1" type="ORF">QLQ16_08080</name>
</gene>
<dbReference type="RefSeq" id="WP_283224187.1">
    <property type="nucleotide sequence ID" value="NZ_JASGBH010000005.1"/>
</dbReference>
<evidence type="ECO:0000313" key="1">
    <source>
        <dbReference type="EMBL" id="MDI9233792.1"/>
    </source>
</evidence>
<name>A0ABT6X777_9BURK</name>
<keyword evidence="2" id="KW-1185">Reference proteome</keyword>
<accession>A0ABT6X777</accession>
<dbReference type="Proteomes" id="UP001431902">
    <property type="component" value="Unassembled WGS sequence"/>
</dbReference>
<proteinExistence type="predicted"/>
<reference evidence="1" key="1">
    <citation type="submission" date="2023-05" db="EMBL/GenBank/DDBJ databases">
        <title>Limnohabitans sp. strain HM2-2 Genome sequencing and assembly.</title>
        <authorList>
            <person name="Jung Y."/>
        </authorList>
    </citation>
    <scope>NUCLEOTIDE SEQUENCE</scope>
    <source>
        <strain evidence="1">HM2-2</strain>
    </source>
</reference>
<evidence type="ECO:0008006" key="3">
    <source>
        <dbReference type="Google" id="ProtNLM"/>
    </source>
</evidence>
<dbReference type="EMBL" id="JASGBH010000005">
    <property type="protein sequence ID" value="MDI9233792.1"/>
    <property type="molecule type" value="Genomic_DNA"/>
</dbReference>
<organism evidence="1 2">
    <name type="scientific">Limnohabitans lacus</name>
    <dbReference type="NCBI Taxonomy" id="3045173"/>
    <lineage>
        <taxon>Bacteria</taxon>
        <taxon>Pseudomonadati</taxon>
        <taxon>Pseudomonadota</taxon>
        <taxon>Betaproteobacteria</taxon>
        <taxon>Burkholderiales</taxon>
        <taxon>Comamonadaceae</taxon>
        <taxon>Limnohabitans</taxon>
    </lineage>
</organism>
<sequence length="244" mass="26847">MQALMRLWQKMAAPSSRKAWGLASDGPEWVLVGLSRAGTDLLKVQSTTWLQGQAGEHGLRQVLLDADQRKMGWPLKVAMSLDAPDLVTGRLACPDDVPEESWPAEVQLEVAQALNLPPDEVNFDFEAEAIVQGWVRHIRWAGCPKAKVAELQKWTAQAGWQLRSVEPALCAAERASKMLVGGLPSLMQQAPQDWQFRFVSDVQDPALDDPKVLSELAYPPLQEIMASPVAPRLVACGLALRGWP</sequence>